<dbReference type="RefSeq" id="WP_068041675.1">
    <property type="nucleotide sequence ID" value="NZ_JAAXOO010000008.1"/>
</dbReference>
<dbReference type="Proteomes" id="UP000565715">
    <property type="component" value="Unassembled WGS sequence"/>
</dbReference>
<evidence type="ECO:0000313" key="2">
    <source>
        <dbReference type="Proteomes" id="UP000565715"/>
    </source>
</evidence>
<keyword evidence="2" id="KW-1185">Reference proteome</keyword>
<name>A0A846XR37_9NOCA</name>
<accession>A0A846XR37</accession>
<dbReference type="SUPFAM" id="SSF53448">
    <property type="entry name" value="Nucleotide-diphospho-sugar transferases"/>
    <property type="match status" value="1"/>
</dbReference>
<organism evidence="1 2">
    <name type="scientific">Nocardia speluncae</name>
    <dbReference type="NCBI Taxonomy" id="419477"/>
    <lineage>
        <taxon>Bacteria</taxon>
        <taxon>Bacillati</taxon>
        <taxon>Actinomycetota</taxon>
        <taxon>Actinomycetes</taxon>
        <taxon>Mycobacteriales</taxon>
        <taxon>Nocardiaceae</taxon>
        <taxon>Nocardia</taxon>
    </lineage>
</organism>
<dbReference type="EMBL" id="JAAXOO010000008">
    <property type="protein sequence ID" value="NKY36963.1"/>
    <property type="molecule type" value="Genomic_DNA"/>
</dbReference>
<evidence type="ECO:0008006" key="3">
    <source>
        <dbReference type="Google" id="ProtNLM"/>
    </source>
</evidence>
<dbReference type="AlphaFoldDB" id="A0A846XR37"/>
<gene>
    <name evidence="1" type="ORF">HGA13_28420</name>
</gene>
<dbReference type="InterPro" id="IPR029044">
    <property type="entry name" value="Nucleotide-diphossugar_trans"/>
</dbReference>
<evidence type="ECO:0000313" key="1">
    <source>
        <dbReference type="EMBL" id="NKY36963.1"/>
    </source>
</evidence>
<comment type="caution">
    <text evidence="1">The sequence shown here is derived from an EMBL/GenBank/DDBJ whole genome shotgun (WGS) entry which is preliminary data.</text>
</comment>
<reference evidence="1 2" key="1">
    <citation type="submission" date="2020-04" db="EMBL/GenBank/DDBJ databases">
        <title>MicrobeNet Type strains.</title>
        <authorList>
            <person name="Nicholson A.C."/>
        </authorList>
    </citation>
    <scope>NUCLEOTIDE SEQUENCE [LARGE SCALE GENOMIC DNA]</scope>
    <source>
        <strain evidence="1 2">DSM 45078</strain>
    </source>
</reference>
<protein>
    <recommendedName>
        <fullName evidence="3">Glycosyl transferase family 2</fullName>
    </recommendedName>
</protein>
<proteinExistence type="predicted"/>
<sequence>MDPSRCIVLVPVFDHIERACEKALQQLERRGYRVRRSFGAAAIDQARSQLATEALTEGFDELMWIDADTGFEPDAVERLRAHNLPLVGGVCVKKNARALACDVLPGTERFVLGEGGGLTEVRYVGTGFLHTRREVYEKITAHEDLPLCNVRFGTPVVPFFLPMLLPEDDGNHWYLGEDYAFIERARRSGFQVLVDTSFRLEHIGSYGYTWEDAGNDKDRYGSYIFKFQ</sequence>